<dbReference type="EMBL" id="PJQM01003085">
    <property type="protein sequence ID" value="RCH90876.1"/>
    <property type="molecule type" value="Genomic_DNA"/>
</dbReference>
<evidence type="ECO:0000256" key="5">
    <source>
        <dbReference type="ARBA" id="ARBA00022833"/>
    </source>
</evidence>
<dbReference type="InterPro" id="IPR036236">
    <property type="entry name" value="Znf_C2H2_sf"/>
</dbReference>
<dbReference type="GO" id="GO:0005634">
    <property type="term" value="C:nucleus"/>
    <property type="evidence" value="ECO:0007669"/>
    <property type="project" value="UniProtKB-SubCell"/>
</dbReference>
<dbReference type="PANTHER" id="PTHR24388">
    <property type="entry name" value="ZINC FINGER PROTEIN"/>
    <property type="match status" value="1"/>
</dbReference>
<dbReference type="PROSITE" id="PS00028">
    <property type="entry name" value="ZINC_FINGER_C2H2_1"/>
    <property type="match status" value="3"/>
</dbReference>
<dbReference type="GO" id="GO:0000981">
    <property type="term" value="F:DNA-binding transcription factor activity, RNA polymerase II-specific"/>
    <property type="evidence" value="ECO:0007669"/>
    <property type="project" value="TreeGrafter"/>
</dbReference>
<evidence type="ECO:0000259" key="9">
    <source>
        <dbReference type="PROSITE" id="PS50157"/>
    </source>
</evidence>
<dbReference type="STRING" id="4846.A0A367JLT3"/>
<dbReference type="Proteomes" id="UP000253551">
    <property type="component" value="Unassembled WGS sequence"/>
</dbReference>
<keyword evidence="2" id="KW-0479">Metal-binding</keyword>
<feature type="region of interest" description="Disordered" evidence="8">
    <location>
        <begin position="207"/>
        <end position="226"/>
    </location>
</feature>
<protein>
    <recommendedName>
        <fullName evidence="9">C2H2-type domain-containing protein</fullName>
    </recommendedName>
</protein>
<evidence type="ECO:0000256" key="8">
    <source>
        <dbReference type="SAM" id="MobiDB-lite"/>
    </source>
</evidence>
<sequence length="384" mass="43488">MTCPSNFNYQELQDFLFESPINNTQPSKTEEFDFAKVWQGLNGEYQAVSSEFVQACKLIVIKNAIAKSIEDMDQKQSALSAFVGDITPAAAAVAAADESPMMDTPFLDNSCMNTPFTPATVFTPSLGQFQNSPYYSPYIESFGVGNLSYQDDIQVAKYLKNDISWQPSTMMSQTPLVSSTDLLNSFEFNGEPSQLLLDSSNNNISTDESSDFLFPPLPSENNQQDTTSYSLNTNFNSQELDATNLFDDCFFDIQEETVFPEQLSNKRKTEDDKPNKKNKRVKISSSKAVKNDQDQRKFECDICHATFNRRYNLGTHVKTHDKNRTKAFSCSLCQKPFDRKHDLSRHVSTVHNGERAYSCTECPSTFSRKDALVRHQIQKHNYES</sequence>
<dbReference type="PANTHER" id="PTHR24388:SF54">
    <property type="entry name" value="PROTEIN ESCARGOT"/>
    <property type="match status" value="1"/>
</dbReference>
<evidence type="ECO:0000256" key="4">
    <source>
        <dbReference type="ARBA" id="ARBA00022771"/>
    </source>
</evidence>
<dbReference type="GO" id="GO:0000978">
    <property type="term" value="F:RNA polymerase II cis-regulatory region sequence-specific DNA binding"/>
    <property type="evidence" value="ECO:0007669"/>
    <property type="project" value="TreeGrafter"/>
</dbReference>
<organism evidence="10 11">
    <name type="scientific">Rhizopus stolonifer</name>
    <name type="common">Rhizopus nigricans</name>
    <dbReference type="NCBI Taxonomy" id="4846"/>
    <lineage>
        <taxon>Eukaryota</taxon>
        <taxon>Fungi</taxon>
        <taxon>Fungi incertae sedis</taxon>
        <taxon>Mucoromycota</taxon>
        <taxon>Mucoromycotina</taxon>
        <taxon>Mucoromycetes</taxon>
        <taxon>Mucorales</taxon>
        <taxon>Mucorineae</taxon>
        <taxon>Rhizopodaceae</taxon>
        <taxon>Rhizopus</taxon>
    </lineage>
</organism>
<dbReference type="PROSITE" id="PS50157">
    <property type="entry name" value="ZINC_FINGER_C2H2_2"/>
    <property type="match status" value="3"/>
</dbReference>
<evidence type="ECO:0000256" key="7">
    <source>
        <dbReference type="PROSITE-ProRule" id="PRU00042"/>
    </source>
</evidence>
<dbReference type="AlphaFoldDB" id="A0A367JLT3"/>
<dbReference type="InterPro" id="IPR013087">
    <property type="entry name" value="Znf_C2H2_type"/>
</dbReference>
<dbReference type="InterPro" id="IPR050527">
    <property type="entry name" value="Snail/Krueppel_Znf"/>
</dbReference>
<dbReference type="SMART" id="SM00355">
    <property type="entry name" value="ZnF_C2H2"/>
    <property type="match status" value="3"/>
</dbReference>
<comment type="subcellular location">
    <subcellularLocation>
        <location evidence="1">Nucleus</location>
    </subcellularLocation>
</comment>
<dbReference type="Gene3D" id="3.30.160.60">
    <property type="entry name" value="Classic Zinc Finger"/>
    <property type="match status" value="3"/>
</dbReference>
<keyword evidence="6" id="KW-0539">Nucleus</keyword>
<dbReference type="OrthoDB" id="8117402at2759"/>
<evidence type="ECO:0000313" key="11">
    <source>
        <dbReference type="Proteomes" id="UP000253551"/>
    </source>
</evidence>
<dbReference type="GO" id="GO:0008270">
    <property type="term" value="F:zinc ion binding"/>
    <property type="evidence" value="ECO:0007669"/>
    <property type="project" value="UniProtKB-KW"/>
</dbReference>
<keyword evidence="5" id="KW-0862">Zinc</keyword>
<evidence type="ECO:0000256" key="2">
    <source>
        <dbReference type="ARBA" id="ARBA00022723"/>
    </source>
</evidence>
<keyword evidence="11" id="KW-1185">Reference proteome</keyword>
<dbReference type="Pfam" id="PF00096">
    <property type="entry name" value="zf-C2H2"/>
    <property type="match status" value="2"/>
</dbReference>
<dbReference type="FunFam" id="3.30.160.60:FF:000065">
    <property type="entry name" value="B-cell CLL/lymphoma 6, member B"/>
    <property type="match status" value="1"/>
</dbReference>
<dbReference type="Pfam" id="PF13912">
    <property type="entry name" value="zf-C2H2_6"/>
    <property type="match status" value="1"/>
</dbReference>
<name>A0A367JLT3_RHIST</name>
<evidence type="ECO:0000256" key="6">
    <source>
        <dbReference type="ARBA" id="ARBA00023242"/>
    </source>
</evidence>
<comment type="caution">
    <text evidence="10">The sequence shown here is derived from an EMBL/GenBank/DDBJ whole genome shotgun (WGS) entry which is preliminary data.</text>
</comment>
<proteinExistence type="predicted"/>
<feature type="domain" description="C2H2-type" evidence="9">
    <location>
        <begin position="298"/>
        <end position="325"/>
    </location>
</feature>
<evidence type="ECO:0000256" key="3">
    <source>
        <dbReference type="ARBA" id="ARBA00022737"/>
    </source>
</evidence>
<keyword evidence="3" id="KW-0677">Repeat</keyword>
<reference evidence="10 11" key="1">
    <citation type="journal article" date="2018" name="G3 (Bethesda)">
        <title>Phylogenetic and Phylogenomic Definition of Rhizopus Species.</title>
        <authorList>
            <person name="Gryganskyi A.P."/>
            <person name="Golan J."/>
            <person name="Dolatabadi S."/>
            <person name="Mondo S."/>
            <person name="Robb S."/>
            <person name="Idnurm A."/>
            <person name="Muszewska A."/>
            <person name="Steczkiewicz K."/>
            <person name="Masonjones S."/>
            <person name="Liao H.L."/>
            <person name="Gajdeczka M.T."/>
            <person name="Anike F."/>
            <person name="Vuek A."/>
            <person name="Anishchenko I.M."/>
            <person name="Voigt K."/>
            <person name="de Hoog G.S."/>
            <person name="Smith M.E."/>
            <person name="Heitman J."/>
            <person name="Vilgalys R."/>
            <person name="Stajich J.E."/>
        </authorList>
    </citation>
    <scope>NUCLEOTIDE SEQUENCE [LARGE SCALE GENOMIC DNA]</scope>
    <source>
        <strain evidence="10 11">LSU 92-RS-03</strain>
    </source>
</reference>
<evidence type="ECO:0000256" key="1">
    <source>
        <dbReference type="ARBA" id="ARBA00004123"/>
    </source>
</evidence>
<feature type="domain" description="C2H2-type" evidence="9">
    <location>
        <begin position="328"/>
        <end position="356"/>
    </location>
</feature>
<accession>A0A367JLT3</accession>
<feature type="domain" description="C2H2-type" evidence="9">
    <location>
        <begin position="357"/>
        <end position="384"/>
    </location>
</feature>
<dbReference type="SUPFAM" id="SSF57667">
    <property type="entry name" value="beta-beta-alpha zinc fingers"/>
    <property type="match status" value="2"/>
</dbReference>
<gene>
    <name evidence="10" type="ORF">CU098_008885</name>
</gene>
<keyword evidence="4 7" id="KW-0863">Zinc-finger</keyword>
<feature type="region of interest" description="Disordered" evidence="8">
    <location>
        <begin position="262"/>
        <end position="290"/>
    </location>
</feature>
<evidence type="ECO:0000313" key="10">
    <source>
        <dbReference type="EMBL" id="RCH90876.1"/>
    </source>
</evidence>